<dbReference type="STRING" id="46731.A0A3M6UTE5"/>
<accession>A0A3M6UTE5</accession>
<feature type="domain" description="Interferon-related developmental regulator C-terminal" evidence="3">
    <location>
        <begin position="373"/>
        <end position="422"/>
    </location>
</feature>
<dbReference type="Pfam" id="PF04836">
    <property type="entry name" value="IFRD_C"/>
    <property type="match status" value="1"/>
</dbReference>
<comment type="caution">
    <text evidence="5">The sequence shown here is derived from an EMBL/GenBank/DDBJ whole genome shotgun (WGS) entry which is preliminary data.</text>
</comment>
<dbReference type="InterPro" id="IPR011989">
    <property type="entry name" value="ARM-like"/>
</dbReference>
<dbReference type="Pfam" id="PF05004">
    <property type="entry name" value="IFRD"/>
    <property type="match status" value="1"/>
</dbReference>
<dbReference type="PANTHER" id="PTHR12354:SF1">
    <property type="entry name" value="INTERFERON-RELATED DEVELOPMENTAL REGULATOR 1"/>
    <property type="match status" value="1"/>
</dbReference>
<dbReference type="InterPro" id="IPR006921">
    <property type="entry name" value="Interferon-rel_develop_reg_C"/>
</dbReference>
<evidence type="ECO:0000313" key="5">
    <source>
        <dbReference type="EMBL" id="RMX56941.1"/>
    </source>
</evidence>
<feature type="compositionally biased region" description="Basic residues" evidence="2">
    <location>
        <begin position="9"/>
        <end position="24"/>
    </location>
</feature>
<evidence type="ECO:0000259" key="3">
    <source>
        <dbReference type="Pfam" id="PF04836"/>
    </source>
</evidence>
<feature type="region of interest" description="Disordered" evidence="2">
    <location>
        <begin position="1"/>
        <end position="56"/>
    </location>
</feature>
<proteinExistence type="inferred from homology"/>
<gene>
    <name evidence="5" type="ORF">pdam_00011067</name>
</gene>
<dbReference type="InterPro" id="IPR007701">
    <property type="entry name" value="Interferon-rel_develop_reg_N"/>
</dbReference>
<dbReference type="OMA" id="EMHLHKF"/>
<sequence length="427" mass="47567">MPKGDSKGKGSRGKRGQQPRKRGRRGGEDSDEEDFENQSVASHASTTDTHSAEEADGFDEGAEEDIEDDFEHILAENIDGATQKSSKGRQSALVAVQKALKSRIIGEFILDRKMTILDFIEKCVKKGTTEDRVLASSIAALLCVQLGAGTESQHVFKTLKPYLITVIQDKTAMPVARSSCATALSVCCFIANEDADELFECLSTLEAIFDSKKTVKADEVRLYCGILLAWALLLSVTPPPEAYTLINKHLRRMKFLLETSDLNVRIAAGEILALMYEMGRDINADFVGDNNGLCDLLRDLATDGNKHKAKKDLRQQRSSFRDILRTVEDGVSPDEVVRFGTESFALHSWVQRRQYSALKEILGTGVTIHLQENDLLREIFDLGPQVKSSEVHRCSRYERQLYNNAASKARTVARAKNRDKRNASIMY</sequence>
<dbReference type="Gene3D" id="1.25.10.10">
    <property type="entry name" value="Leucine-rich Repeat Variant"/>
    <property type="match status" value="1"/>
</dbReference>
<dbReference type="SUPFAM" id="SSF48371">
    <property type="entry name" value="ARM repeat"/>
    <property type="match status" value="1"/>
</dbReference>
<dbReference type="AlphaFoldDB" id="A0A3M6UTE5"/>
<evidence type="ECO:0000256" key="1">
    <source>
        <dbReference type="ARBA" id="ARBA00008828"/>
    </source>
</evidence>
<organism evidence="5 6">
    <name type="scientific">Pocillopora damicornis</name>
    <name type="common">Cauliflower coral</name>
    <name type="synonym">Millepora damicornis</name>
    <dbReference type="NCBI Taxonomy" id="46731"/>
    <lineage>
        <taxon>Eukaryota</taxon>
        <taxon>Metazoa</taxon>
        <taxon>Cnidaria</taxon>
        <taxon>Anthozoa</taxon>
        <taxon>Hexacorallia</taxon>
        <taxon>Scleractinia</taxon>
        <taxon>Astrocoeniina</taxon>
        <taxon>Pocilloporidae</taxon>
        <taxon>Pocillopora</taxon>
    </lineage>
</organism>
<protein>
    <recommendedName>
        <fullName evidence="7">Interferon-related developmental regulator N-terminal domain-containing protein</fullName>
    </recommendedName>
</protein>
<keyword evidence="6" id="KW-1185">Reference proteome</keyword>
<comment type="similarity">
    <text evidence="1">Belongs to the IFRD family.</text>
</comment>
<name>A0A3M6UTE5_POCDA</name>
<dbReference type="OrthoDB" id="686784at2759"/>
<dbReference type="InterPro" id="IPR016024">
    <property type="entry name" value="ARM-type_fold"/>
</dbReference>
<dbReference type="Proteomes" id="UP000275408">
    <property type="component" value="Unassembled WGS sequence"/>
</dbReference>
<dbReference type="EMBL" id="RCHS01000763">
    <property type="protein sequence ID" value="RMX56941.1"/>
    <property type="molecule type" value="Genomic_DNA"/>
</dbReference>
<evidence type="ECO:0008006" key="7">
    <source>
        <dbReference type="Google" id="ProtNLM"/>
    </source>
</evidence>
<reference evidence="5 6" key="1">
    <citation type="journal article" date="2018" name="Sci. Rep.">
        <title>Comparative analysis of the Pocillopora damicornis genome highlights role of immune system in coral evolution.</title>
        <authorList>
            <person name="Cunning R."/>
            <person name="Bay R.A."/>
            <person name="Gillette P."/>
            <person name="Baker A.C."/>
            <person name="Traylor-Knowles N."/>
        </authorList>
    </citation>
    <scope>NUCLEOTIDE SEQUENCE [LARGE SCALE GENOMIC DNA]</scope>
    <source>
        <strain evidence="5">RSMAS</strain>
        <tissue evidence="5">Whole animal</tissue>
    </source>
</reference>
<feature type="domain" description="Interferon-related developmental regulator N-terminal" evidence="4">
    <location>
        <begin position="44"/>
        <end position="328"/>
    </location>
</feature>
<dbReference type="PANTHER" id="PTHR12354">
    <property type="entry name" value="INTERFERON-RELATED DEVELOPMENTAL REGULATOR"/>
    <property type="match status" value="1"/>
</dbReference>
<evidence type="ECO:0000313" key="6">
    <source>
        <dbReference type="Proteomes" id="UP000275408"/>
    </source>
</evidence>
<evidence type="ECO:0000256" key="2">
    <source>
        <dbReference type="SAM" id="MobiDB-lite"/>
    </source>
</evidence>
<feature type="compositionally biased region" description="Polar residues" evidence="2">
    <location>
        <begin position="37"/>
        <end position="49"/>
    </location>
</feature>
<evidence type="ECO:0000259" key="4">
    <source>
        <dbReference type="Pfam" id="PF05004"/>
    </source>
</evidence>
<dbReference type="InterPro" id="IPR039777">
    <property type="entry name" value="IFRD"/>
</dbReference>